<dbReference type="GO" id="GO:0019290">
    <property type="term" value="P:siderophore biosynthetic process"/>
    <property type="evidence" value="ECO:0007669"/>
    <property type="project" value="InterPro"/>
</dbReference>
<feature type="domain" description="Aerobactin siderophore biosynthesis IucA/IucC-like C-terminal" evidence="2">
    <location>
        <begin position="440"/>
        <end position="593"/>
    </location>
</feature>
<evidence type="ECO:0000313" key="4">
    <source>
        <dbReference type="Proteomes" id="UP001213000"/>
    </source>
</evidence>
<dbReference type="PANTHER" id="PTHR34384">
    <property type="entry name" value="L-2,3-DIAMINOPROPANOATE--CITRATE LIGASE"/>
    <property type="match status" value="1"/>
</dbReference>
<evidence type="ECO:0008006" key="5">
    <source>
        <dbReference type="Google" id="ProtNLM"/>
    </source>
</evidence>
<dbReference type="Pfam" id="PF04183">
    <property type="entry name" value="IucA_IucC"/>
    <property type="match status" value="1"/>
</dbReference>
<sequence length="623" mass="70131">MSSGFNLPPHQHATFAVISRLLSCLVTESLLRAYYIPITGVSDVSGFAVILATHLLSEQPIINRSLRPHDIFAIVPLRNAPAFGDAVLSRHGRAIGLLDPLDMVPVVYELTETHSGAHHTLLKEAVISSLLPPPWELNGSRNLIEVDDPVHLWRKFVDGVIIQESLSDIIEKELLSSYEWQKSSFSNPPALPDLNSAPIEFEQSLVAGHPTHPMHRARMLSSVSSEYDWYHPRIRFVRVPRTSLNILGEFDETCQRMAELAASRVGKPIPRDESYVLMPAHELQLDNIARRFKDVEILPSEIYLPALAQSSIRTVSLPDLPGKALKLAVGVKISSSLRTISHFTADFGPRFSAEVVPRLAIDPDILHVETERQSAVYRADDPDSAKHFTAVIRDEYERKDGESLIVVAALLEMGHSNIPAGTSALEHLFKLDTQEKRVTFLDRYIEIACKALLPALIHNGVAFEAHAQNVVARFETATGKVLGFIYRDLGGLRIDPKTLKESTGVDFQFLPGHCVVTRSLEEASPKFYHTFVHNHIQRLIRLLRLHANGVGWEILRKHMASVIPREHMLWDLWMDPGRKRVDSKCLMRMRMKDSYRDMVYSPYVNMIQYRPVATTAGEKVLIK</sequence>
<proteinExistence type="predicted"/>
<dbReference type="InterPro" id="IPR022770">
    <property type="entry name" value="IucA/IucC-like_C"/>
</dbReference>
<organism evidence="3 4">
    <name type="scientific">Leucocoprinus birnbaumii</name>
    <dbReference type="NCBI Taxonomy" id="56174"/>
    <lineage>
        <taxon>Eukaryota</taxon>
        <taxon>Fungi</taxon>
        <taxon>Dikarya</taxon>
        <taxon>Basidiomycota</taxon>
        <taxon>Agaricomycotina</taxon>
        <taxon>Agaricomycetes</taxon>
        <taxon>Agaricomycetidae</taxon>
        <taxon>Agaricales</taxon>
        <taxon>Agaricineae</taxon>
        <taxon>Agaricaceae</taxon>
        <taxon>Leucocoprinus</taxon>
    </lineage>
</organism>
<evidence type="ECO:0000259" key="1">
    <source>
        <dbReference type="Pfam" id="PF04183"/>
    </source>
</evidence>
<protein>
    <recommendedName>
        <fullName evidence="5">IucC family-domain-containing protein</fullName>
    </recommendedName>
</protein>
<dbReference type="InterPro" id="IPR037455">
    <property type="entry name" value="LucA/IucC-like"/>
</dbReference>
<dbReference type="Pfam" id="PF06276">
    <property type="entry name" value="FhuF"/>
    <property type="match status" value="1"/>
</dbReference>
<evidence type="ECO:0000259" key="2">
    <source>
        <dbReference type="Pfam" id="PF06276"/>
    </source>
</evidence>
<accession>A0AAD5VXB4</accession>
<dbReference type="PANTHER" id="PTHR34384:SF5">
    <property type="entry name" value="L-2,3-DIAMINOPROPANOATE--CITRATE LIGASE"/>
    <property type="match status" value="1"/>
</dbReference>
<name>A0AAD5VXB4_9AGAR</name>
<feature type="domain" description="Aerobactin siderophore biosynthesis IucA/IucC N-terminal" evidence="1">
    <location>
        <begin position="199"/>
        <end position="411"/>
    </location>
</feature>
<dbReference type="AlphaFoldDB" id="A0AAD5VXB4"/>
<dbReference type="InterPro" id="IPR007310">
    <property type="entry name" value="Aerobactin_biosyn_IucA/IucC_N"/>
</dbReference>
<reference evidence="3" key="1">
    <citation type="submission" date="2022-07" db="EMBL/GenBank/DDBJ databases">
        <title>Genome Sequence of Leucocoprinus birnbaumii.</title>
        <authorList>
            <person name="Buettner E."/>
        </authorList>
    </citation>
    <scope>NUCLEOTIDE SEQUENCE</scope>
    <source>
        <strain evidence="3">VT141</strain>
    </source>
</reference>
<dbReference type="EMBL" id="JANIEX010000138">
    <property type="protein sequence ID" value="KAJ3572545.1"/>
    <property type="molecule type" value="Genomic_DNA"/>
</dbReference>
<gene>
    <name evidence="3" type="ORF">NP233_g3007</name>
</gene>
<comment type="caution">
    <text evidence="3">The sequence shown here is derived from an EMBL/GenBank/DDBJ whole genome shotgun (WGS) entry which is preliminary data.</text>
</comment>
<dbReference type="Gene3D" id="1.10.510.40">
    <property type="match status" value="1"/>
</dbReference>
<dbReference type="GO" id="GO:0016881">
    <property type="term" value="F:acid-amino acid ligase activity"/>
    <property type="evidence" value="ECO:0007669"/>
    <property type="project" value="UniProtKB-ARBA"/>
</dbReference>
<keyword evidence="4" id="KW-1185">Reference proteome</keyword>
<evidence type="ECO:0000313" key="3">
    <source>
        <dbReference type="EMBL" id="KAJ3572545.1"/>
    </source>
</evidence>
<dbReference type="Proteomes" id="UP001213000">
    <property type="component" value="Unassembled WGS sequence"/>
</dbReference>